<dbReference type="CDD" id="cd00205">
    <property type="entry name" value="rhv_like"/>
    <property type="match status" value="1"/>
</dbReference>
<evidence type="ECO:0000313" key="7">
    <source>
        <dbReference type="EMBL" id="BAU16306.1"/>
    </source>
</evidence>
<dbReference type="EMBL" id="LC101824">
    <property type="protein sequence ID" value="BAU16306.1"/>
    <property type="molecule type" value="Genomic_RNA"/>
</dbReference>
<evidence type="ECO:0000256" key="1">
    <source>
        <dbReference type="ARBA" id="ARBA00004192"/>
    </source>
</evidence>
<dbReference type="InterPro" id="IPR033703">
    <property type="entry name" value="Rhv-like"/>
</dbReference>
<dbReference type="SMR" id="A0A0S3UFM5"/>
<accession>A0A0S3UFM5</accession>
<dbReference type="InterPro" id="IPR013643">
    <property type="entry name" value="Calicivirus_coat_C"/>
</dbReference>
<feature type="domain" description="Calicivirus coat protein C-terminal" evidence="6">
    <location>
        <begin position="315"/>
        <end position="550"/>
    </location>
</feature>
<evidence type="ECO:0000256" key="4">
    <source>
        <dbReference type="ARBA" id="ARBA00023200"/>
    </source>
</evidence>
<feature type="domain" description="Calicivirus coat protein" evidence="5">
    <location>
        <begin position="11"/>
        <end position="281"/>
    </location>
</feature>
<organism evidence="7">
    <name type="scientific">Norovirus GIV/Hu/Jp/2001/GIV.1/OC01017023</name>
    <dbReference type="NCBI Taxonomy" id="1766197"/>
    <lineage>
        <taxon>Viruses</taxon>
        <taxon>Riboviria</taxon>
        <taxon>Orthornavirae</taxon>
        <taxon>Pisuviricota</taxon>
        <taxon>Pisoniviricetes</taxon>
        <taxon>Picornavirales</taxon>
        <taxon>Caliciviridae</taxon>
        <taxon>Norovirus</taxon>
        <taxon>Norovirus norwalkense</taxon>
        <taxon>Norwalk virus</taxon>
    </lineage>
</organism>
<comment type="subcellular location">
    <subcellularLocation>
        <location evidence="1">Host cytoplasm</location>
    </subcellularLocation>
    <subcellularLocation>
        <location evidence="2">Virion</location>
    </subcellularLocation>
</comment>
<dbReference type="Gene3D" id="2.40.30.120">
    <property type="entry name" value="Positive stranded ssRNA viruses"/>
    <property type="match status" value="1"/>
</dbReference>
<evidence type="ECO:0000259" key="6">
    <source>
        <dbReference type="Pfam" id="PF08435"/>
    </source>
</evidence>
<dbReference type="Pfam" id="PF08435">
    <property type="entry name" value="Calici_coat_C"/>
    <property type="match status" value="1"/>
</dbReference>
<reference evidence="7" key="1">
    <citation type="submission" date="2015-11" db="EMBL/GenBank/DDBJ databases">
        <title>Genetic and Antigenetics characterization of Noroviruses.</title>
        <authorList>
            <person name="Seto Y."/>
            <person name="Yamashita Y."/>
            <person name="Tsuzuki M."/>
            <person name="Momoki K."/>
        </authorList>
    </citation>
    <scope>NUCLEOTIDE SEQUENCE</scope>
    <source>
        <strain evidence="7">GIV/Hu/Jp/2001/GIV.1/OC01017023</strain>
    </source>
</reference>
<keyword evidence="4" id="KW-1035">Host cytoplasm</keyword>
<keyword evidence="3" id="KW-0946">Virion</keyword>
<dbReference type="GO" id="GO:0044423">
    <property type="term" value="C:virion component"/>
    <property type="evidence" value="ECO:0007669"/>
    <property type="project" value="UniProtKB-KW"/>
</dbReference>
<evidence type="ECO:0000256" key="3">
    <source>
        <dbReference type="ARBA" id="ARBA00022844"/>
    </source>
</evidence>
<proteinExistence type="predicted"/>
<dbReference type="GO" id="GO:0030430">
    <property type="term" value="C:host cell cytoplasm"/>
    <property type="evidence" value="ECO:0007669"/>
    <property type="project" value="UniProtKB-SubCell"/>
</dbReference>
<dbReference type="SUPFAM" id="SSF88633">
    <property type="entry name" value="Positive stranded ssRNA viruses"/>
    <property type="match status" value="1"/>
</dbReference>
<dbReference type="Gene3D" id="2.60.120.20">
    <property type="match status" value="1"/>
</dbReference>
<protein>
    <submittedName>
        <fullName evidence="7">VP1</fullName>
    </submittedName>
</protein>
<name>A0A0S3UFM5_NORV</name>
<evidence type="ECO:0000256" key="2">
    <source>
        <dbReference type="ARBA" id="ARBA00004328"/>
    </source>
</evidence>
<dbReference type="InterPro" id="IPR004005">
    <property type="entry name" value="Calicivirus_coat"/>
</dbReference>
<sequence>MKMASSDAAPSADGAGNLVPESQQEVLPLAPVAGAALAAPVVGQTNIIDPWIKENFVQAPQGEFTVSPKNSPGEILVNLELGPKLNPYLDHLSRMYNSYAGGIDVMVVLAGNAFTAGKVLIAAIPPNFPVEGVSASQATQFPHVIIDVRTLDPVRLPLPDVRSTFFHYTNDTEPKMRLVIWLYTPLRTNGSGDDSFTVSGRILTRPSQDFEFAFLIPPTVETKTTPFSVPGFSVQEMSNSRWPAAISAMVVRGNEPQVVQFQNGRAHLDGMLLGTTPVSPNYIASYRGISTGNSRSASPEADERAVGSFDVWIRLQEPDGQPYDIFGKQPAPIGTPDFKAVIVGFAARPLTSGSYANEAYVNTTASDYAPATGNMRFTVRNGGSGHISANKYWEFKSFGVEGERHTDIQYQEYELPDYSGQVASNHNLAPPVAPRMPGESLLLFQSNMPVWDDGHGESTPKKIHCLLPQEFIGHFFDKQAPSLGDAALLRYVNQETNRVLFECKLYRDGYITVAASSGLLDFPLDGFFRFDSWVSSFYILSPVGSGQGRRGRVRFQ</sequence>
<dbReference type="InterPro" id="IPR029053">
    <property type="entry name" value="Viral_coat"/>
</dbReference>
<dbReference type="Pfam" id="PF00915">
    <property type="entry name" value="Calici_coat"/>
    <property type="match status" value="1"/>
</dbReference>
<dbReference type="Gene3D" id="2.40.510.10">
    <property type="entry name" value="Positive stranded ssRNA viruses"/>
    <property type="match status" value="1"/>
</dbReference>
<evidence type="ECO:0000259" key="5">
    <source>
        <dbReference type="Pfam" id="PF00915"/>
    </source>
</evidence>